<dbReference type="SUPFAM" id="SSF52096">
    <property type="entry name" value="ClpP/crotonase"/>
    <property type="match status" value="1"/>
</dbReference>
<keyword evidence="6" id="KW-1133">Transmembrane helix</keyword>
<dbReference type="InterPro" id="IPR001478">
    <property type="entry name" value="PDZ"/>
</dbReference>
<dbReference type="AlphaFoldDB" id="A0A1G2NWW7"/>
<evidence type="ECO:0000256" key="2">
    <source>
        <dbReference type="ARBA" id="ARBA00022670"/>
    </source>
</evidence>
<dbReference type="SMART" id="SM00245">
    <property type="entry name" value="TSPc"/>
    <property type="match status" value="1"/>
</dbReference>
<dbReference type="SUPFAM" id="SSF50156">
    <property type="entry name" value="PDZ domain-like"/>
    <property type="match status" value="1"/>
</dbReference>
<dbReference type="GO" id="GO:0008236">
    <property type="term" value="F:serine-type peptidase activity"/>
    <property type="evidence" value="ECO:0007669"/>
    <property type="project" value="UniProtKB-KW"/>
</dbReference>
<accession>A0A1G2NWW7</accession>
<comment type="caution">
    <text evidence="8">The sequence shown here is derived from an EMBL/GenBank/DDBJ whole genome shotgun (WGS) entry which is preliminary data.</text>
</comment>
<gene>
    <name evidence="8" type="ORF">A3H68_02595</name>
</gene>
<evidence type="ECO:0000256" key="4">
    <source>
        <dbReference type="ARBA" id="ARBA00022825"/>
    </source>
</evidence>
<dbReference type="InterPro" id="IPR029045">
    <property type="entry name" value="ClpP/crotonase-like_dom_sf"/>
</dbReference>
<dbReference type="FunFam" id="2.30.42.10:FF:000063">
    <property type="entry name" value="Peptidase, S41 family"/>
    <property type="match status" value="1"/>
</dbReference>
<dbReference type="InterPro" id="IPR055210">
    <property type="entry name" value="CtpA/B_N"/>
</dbReference>
<reference evidence="8 9" key="1">
    <citation type="journal article" date="2016" name="Nat. Commun.">
        <title>Thousands of microbial genomes shed light on interconnected biogeochemical processes in an aquifer system.</title>
        <authorList>
            <person name="Anantharaman K."/>
            <person name="Brown C.T."/>
            <person name="Hug L.A."/>
            <person name="Sharon I."/>
            <person name="Castelle C.J."/>
            <person name="Probst A.J."/>
            <person name="Thomas B.C."/>
            <person name="Singh A."/>
            <person name="Wilkins M.J."/>
            <person name="Karaoz U."/>
            <person name="Brodie E.L."/>
            <person name="Williams K.H."/>
            <person name="Hubbard S.S."/>
            <person name="Banfield J.F."/>
        </authorList>
    </citation>
    <scope>NUCLEOTIDE SEQUENCE [LARGE SCALE GENOMIC DNA]</scope>
</reference>
<dbReference type="InterPro" id="IPR036034">
    <property type="entry name" value="PDZ_sf"/>
</dbReference>
<dbReference type="Gene3D" id="2.30.42.10">
    <property type="match status" value="1"/>
</dbReference>
<dbReference type="InterPro" id="IPR005151">
    <property type="entry name" value="Tail-specific_protease"/>
</dbReference>
<dbReference type="CDD" id="cd07560">
    <property type="entry name" value="Peptidase_S41_CPP"/>
    <property type="match status" value="1"/>
</dbReference>
<keyword evidence="6" id="KW-0472">Membrane</keyword>
<dbReference type="PANTHER" id="PTHR32060">
    <property type="entry name" value="TAIL-SPECIFIC PROTEASE"/>
    <property type="match status" value="1"/>
</dbReference>
<dbReference type="GO" id="GO:0030288">
    <property type="term" value="C:outer membrane-bounded periplasmic space"/>
    <property type="evidence" value="ECO:0007669"/>
    <property type="project" value="TreeGrafter"/>
</dbReference>
<comment type="similarity">
    <text evidence="1 5">Belongs to the peptidase S41A family.</text>
</comment>
<dbReference type="PROSITE" id="PS50106">
    <property type="entry name" value="PDZ"/>
    <property type="match status" value="1"/>
</dbReference>
<keyword evidence="2 5" id="KW-0645">Protease</keyword>
<evidence type="ECO:0000256" key="5">
    <source>
        <dbReference type="RuleBase" id="RU004404"/>
    </source>
</evidence>
<dbReference type="InterPro" id="IPR004447">
    <property type="entry name" value="Peptidase_S41A"/>
</dbReference>
<dbReference type="EMBL" id="MHSH01000050">
    <property type="protein sequence ID" value="OHA40533.1"/>
    <property type="molecule type" value="Genomic_DNA"/>
</dbReference>
<proteinExistence type="inferred from homology"/>
<dbReference type="Gene3D" id="3.30.750.44">
    <property type="match status" value="1"/>
</dbReference>
<dbReference type="SMART" id="SM00228">
    <property type="entry name" value="PDZ"/>
    <property type="match status" value="1"/>
</dbReference>
<dbReference type="Pfam" id="PF13180">
    <property type="entry name" value="PDZ_2"/>
    <property type="match status" value="1"/>
</dbReference>
<evidence type="ECO:0000256" key="3">
    <source>
        <dbReference type="ARBA" id="ARBA00022801"/>
    </source>
</evidence>
<dbReference type="Pfam" id="PF03572">
    <property type="entry name" value="Peptidase_S41"/>
    <property type="match status" value="1"/>
</dbReference>
<dbReference type="CDD" id="cd06782">
    <property type="entry name" value="cpPDZ_CPP-like"/>
    <property type="match status" value="1"/>
</dbReference>
<dbReference type="Gene3D" id="3.90.226.10">
    <property type="entry name" value="2-enoyl-CoA Hydratase, Chain A, domain 1"/>
    <property type="match status" value="1"/>
</dbReference>
<feature type="transmembrane region" description="Helical" evidence="6">
    <location>
        <begin position="12"/>
        <end position="31"/>
    </location>
</feature>
<dbReference type="Pfam" id="PF22694">
    <property type="entry name" value="CtpB_N-like"/>
    <property type="match status" value="1"/>
</dbReference>
<dbReference type="PANTHER" id="PTHR32060:SF30">
    <property type="entry name" value="CARBOXY-TERMINAL PROCESSING PROTEASE CTPA"/>
    <property type="match status" value="1"/>
</dbReference>
<evidence type="ECO:0000313" key="9">
    <source>
        <dbReference type="Proteomes" id="UP000176429"/>
    </source>
</evidence>
<dbReference type="GO" id="GO:0004175">
    <property type="term" value="F:endopeptidase activity"/>
    <property type="evidence" value="ECO:0007669"/>
    <property type="project" value="TreeGrafter"/>
</dbReference>
<feature type="domain" description="PDZ" evidence="7">
    <location>
        <begin position="111"/>
        <end position="179"/>
    </location>
</feature>
<dbReference type="GO" id="GO:0007165">
    <property type="term" value="P:signal transduction"/>
    <property type="evidence" value="ECO:0007669"/>
    <property type="project" value="TreeGrafter"/>
</dbReference>
<evidence type="ECO:0000256" key="6">
    <source>
        <dbReference type="SAM" id="Phobius"/>
    </source>
</evidence>
<keyword evidence="4 5" id="KW-0720">Serine protease</keyword>
<keyword evidence="3 5" id="KW-0378">Hydrolase</keyword>
<keyword evidence="6" id="KW-0812">Transmembrane</keyword>
<sequence>MNIFRSGEPKTKIIAEAIILLAIFIGGYQVGAYNTEQSAKRLNAAVITNPDEGRPEAVDFSPFWKTWEIVNDKFVGSEDAVSEQDRVWGAISGMVASLGDPYTVFLPPEEKKTFEEDISGNFDGIGVEVDIVDGILTVITPLRDNPAMKAGVKAGDKIIKIDETSTKDLRIEEAVKLIRGKKGTAVKLTVYREGTPAPIEISVTRDTITVPTVDTTLRDDGVFVLELHSFNAVSTDLFKQGLREFIASDSNKLVLDLRGNPGGYLDAAVDMASWFLPVGKIVVKEDEGDKGTGRIYRSRGYDIFSDDLNMVVLIDGGSASASEILAGALREHSIAKLVGETTFGKGSVQELVGVTPETSVKITIARWLTPDGVSISKEGIKPDVEVKLNESDIKARKDPQLDKAIEIVNSM</sequence>
<evidence type="ECO:0000259" key="7">
    <source>
        <dbReference type="PROSITE" id="PS50106"/>
    </source>
</evidence>
<dbReference type="NCBIfam" id="TIGR00225">
    <property type="entry name" value="prc"/>
    <property type="match status" value="1"/>
</dbReference>
<evidence type="ECO:0000313" key="8">
    <source>
        <dbReference type="EMBL" id="OHA40533.1"/>
    </source>
</evidence>
<name>A0A1G2NWW7_9BACT</name>
<evidence type="ECO:0000256" key="1">
    <source>
        <dbReference type="ARBA" id="ARBA00009179"/>
    </source>
</evidence>
<organism evidence="8 9">
    <name type="scientific">Candidatus Taylorbacteria bacterium RIFCSPLOWO2_02_FULL_46_40</name>
    <dbReference type="NCBI Taxonomy" id="1802329"/>
    <lineage>
        <taxon>Bacteria</taxon>
        <taxon>Candidatus Tayloriibacteriota</taxon>
    </lineage>
</organism>
<protein>
    <recommendedName>
        <fullName evidence="7">PDZ domain-containing protein</fullName>
    </recommendedName>
</protein>
<dbReference type="GO" id="GO:0006508">
    <property type="term" value="P:proteolysis"/>
    <property type="evidence" value="ECO:0007669"/>
    <property type="project" value="UniProtKB-KW"/>
</dbReference>
<dbReference type="Proteomes" id="UP000176429">
    <property type="component" value="Unassembled WGS sequence"/>
</dbReference>